<dbReference type="OrthoDB" id="310895at2759"/>
<evidence type="ECO:0000256" key="1">
    <source>
        <dbReference type="ARBA" id="ARBA00009986"/>
    </source>
</evidence>
<evidence type="ECO:0000313" key="6">
    <source>
        <dbReference type="EMBL" id="CAG9857886.1"/>
    </source>
</evidence>
<dbReference type="Pfam" id="PF00171">
    <property type="entry name" value="Aldedh"/>
    <property type="match status" value="1"/>
</dbReference>
<dbReference type="Gene3D" id="3.40.309.10">
    <property type="entry name" value="Aldehyde Dehydrogenase, Chain A, domain 2"/>
    <property type="match status" value="1"/>
</dbReference>
<dbReference type="PROSITE" id="PS00070">
    <property type="entry name" value="ALDEHYDE_DEHYDR_CYS"/>
    <property type="match status" value="1"/>
</dbReference>
<dbReference type="SUPFAM" id="SSF53720">
    <property type="entry name" value="ALDH-like"/>
    <property type="match status" value="1"/>
</dbReference>
<feature type="active site" evidence="3">
    <location>
        <position position="278"/>
    </location>
</feature>
<keyword evidence="2 4" id="KW-0560">Oxidoreductase</keyword>
<dbReference type="PANTHER" id="PTHR11699">
    <property type="entry name" value="ALDEHYDE DEHYDROGENASE-RELATED"/>
    <property type="match status" value="1"/>
</dbReference>
<dbReference type="EMBL" id="OU900108">
    <property type="protein sequence ID" value="CAG9857886.1"/>
    <property type="molecule type" value="Genomic_DNA"/>
</dbReference>
<dbReference type="FunFam" id="3.40.605.10:FF:000026">
    <property type="entry name" value="Aldehyde dehydrogenase, putative"/>
    <property type="match status" value="1"/>
</dbReference>
<dbReference type="AlphaFoldDB" id="A0A9N9TN13"/>
<organism evidence="6 7">
    <name type="scientific">Phyllotreta striolata</name>
    <name type="common">Striped flea beetle</name>
    <name type="synonym">Crioceris striolata</name>
    <dbReference type="NCBI Taxonomy" id="444603"/>
    <lineage>
        <taxon>Eukaryota</taxon>
        <taxon>Metazoa</taxon>
        <taxon>Ecdysozoa</taxon>
        <taxon>Arthropoda</taxon>
        <taxon>Hexapoda</taxon>
        <taxon>Insecta</taxon>
        <taxon>Pterygota</taxon>
        <taxon>Neoptera</taxon>
        <taxon>Endopterygota</taxon>
        <taxon>Coleoptera</taxon>
        <taxon>Polyphaga</taxon>
        <taxon>Cucujiformia</taxon>
        <taxon>Chrysomeloidea</taxon>
        <taxon>Chrysomelidae</taxon>
        <taxon>Galerucinae</taxon>
        <taxon>Alticini</taxon>
        <taxon>Phyllotreta</taxon>
    </lineage>
</organism>
<protein>
    <recommendedName>
        <fullName evidence="5">Aldehyde dehydrogenase domain-containing protein</fullName>
    </recommendedName>
</protein>
<keyword evidence="7" id="KW-1185">Reference proteome</keyword>
<dbReference type="Proteomes" id="UP001153712">
    <property type="component" value="Chromosome 15"/>
</dbReference>
<evidence type="ECO:0000256" key="4">
    <source>
        <dbReference type="RuleBase" id="RU003345"/>
    </source>
</evidence>
<dbReference type="CDD" id="cd07141">
    <property type="entry name" value="ALDH_F1AB_F2_RALDH1"/>
    <property type="match status" value="1"/>
</dbReference>
<dbReference type="PROSITE" id="PS00687">
    <property type="entry name" value="ALDEHYDE_DEHYDR_GLU"/>
    <property type="match status" value="1"/>
</dbReference>
<dbReference type="InterPro" id="IPR016160">
    <property type="entry name" value="Ald_DH_CS_CYS"/>
</dbReference>
<comment type="similarity">
    <text evidence="1 4">Belongs to the aldehyde dehydrogenase family.</text>
</comment>
<proteinExistence type="inferred from homology"/>
<reference evidence="6" key="1">
    <citation type="submission" date="2022-01" db="EMBL/GenBank/DDBJ databases">
        <authorList>
            <person name="King R."/>
        </authorList>
    </citation>
    <scope>NUCLEOTIDE SEQUENCE</scope>
</reference>
<name>A0A9N9TN13_PHYSR</name>
<dbReference type="InterPro" id="IPR016161">
    <property type="entry name" value="Ald_DH/histidinol_DH"/>
</dbReference>
<dbReference type="FunFam" id="3.40.309.10:FF:000001">
    <property type="entry name" value="Mitochondrial aldehyde dehydrogenase 2"/>
    <property type="match status" value="1"/>
</dbReference>
<gene>
    <name evidence="6" type="ORF">PHYEVI_LOCUS4284</name>
</gene>
<evidence type="ECO:0000313" key="7">
    <source>
        <dbReference type="Proteomes" id="UP001153712"/>
    </source>
</evidence>
<evidence type="ECO:0000259" key="5">
    <source>
        <dbReference type="Pfam" id="PF00171"/>
    </source>
</evidence>
<dbReference type="GO" id="GO:0016620">
    <property type="term" value="F:oxidoreductase activity, acting on the aldehyde or oxo group of donors, NAD or NADP as acceptor"/>
    <property type="evidence" value="ECO:0007669"/>
    <property type="project" value="InterPro"/>
</dbReference>
<accession>A0A9N9TN13</accession>
<sequence length="510" mass="55411">MLSAIKNAINIVPKCNYSVLPAATPSPNVLYSGLFINNEWHKSKSGKTFQTVNPTTGKVITEVQQGGKEDINLAVEAANEAFRRGSKWRTMDASARGRLLYKLADLLERDIAYVASLETLDNGKPYAHALGDISASVGVLRYYGGFADKIHGKVMPADGKFFAYTRHEPVGVCGQIIPWNFPMLMFSWKIAPALAMGNTVVLKPAEQTPLTALYVAELAKEAGFPAGVLNVVPGYGDAGAALVDNPKVDKIAFTGSTEVGKLIQANSAKNNLKRTTLELGGKSPSIILSDVDLDVVVENCHQAVFFNAGQVCCAGTRTYIDDKIYDEFVERSVERAKKRVVGDPFDPKTEQGPQIDEAQLNKILGLIKEGQNQGARLVHGGGRYGTEGFFVEPTVFADVKDDNIIAREEIFGPVQQLLRFKGLDELIDRANDTNYGLAAAVFSKDADKINYLTQGIRAGTVWVNCYNVFSPQVPFGGFKESGSGRELGEYGLQQYTEVKAIVQAIPVKNS</sequence>
<evidence type="ECO:0000256" key="3">
    <source>
        <dbReference type="PROSITE-ProRule" id="PRU10007"/>
    </source>
</evidence>
<feature type="domain" description="Aldehyde dehydrogenase" evidence="5">
    <location>
        <begin position="40"/>
        <end position="501"/>
    </location>
</feature>
<dbReference type="InterPro" id="IPR015590">
    <property type="entry name" value="Aldehyde_DH_dom"/>
</dbReference>
<dbReference type="InterPro" id="IPR016163">
    <property type="entry name" value="Ald_DH_C"/>
</dbReference>
<dbReference type="FunFam" id="3.40.605.10:FF:000050">
    <property type="entry name" value="Aldehyde dehydrogenase, mitochondrial"/>
    <property type="match status" value="1"/>
</dbReference>
<dbReference type="InterPro" id="IPR029510">
    <property type="entry name" value="Ald_DH_CS_GLU"/>
</dbReference>
<dbReference type="Gene3D" id="3.40.605.10">
    <property type="entry name" value="Aldehyde Dehydrogenase, Chain A, domain 1"/>
    <property type="match status" value="1"/>
</dbReference>
<evidence type="ECO:0000256" key="2">
    <source>
        <dbReference type="ARBA" id="ARBA00023002"/>
    </source>
</evidence>
<dbReference type="InterPro" id="IPR016162">
    <property type="entry name" value="Ald_DH_N"/>
</dbReference>